<dbReference type="RefSeq" id="WP_330107481.1">
    <property type="nucleotide sequence ID" value="NZ_JAZDQT010000001.1"/>
</dbReference>
<dbReference type="PANTHER" id="PTHR20883:SF48">
    <property type="entry name" value="ECTOINE DIOXYGENASE"/>
    <property type="match status" value="1"/>
</dbReference>
<evidence type="ECO:0000256" key="1">
    <source>
        <dbReference type="ARBA" id="ARBA00001954"/>
    </source>
</evidence>
<protein>
    <submittedName>
        <fullName evidence="2">Phytanoyl-CoA dioxygenase family protein</fullName>
    </submittedName>
</protein>
<dbReference type="GO" id="GO:0051213">
    <property type="term" value="F:dioxygenase activity"/>
    <property type="evidence" value="ECO:0007669"/>
    <property type="project" value="UniProtKB-KW"/>
</dbReference>
<keyword evidence="2" id="KW-0223">Dioxygenase</keyword>
<dbReference type="InterPro" id="IPR008775">
    <property type="entry name" value="Phytyl_CoA_dOase-like"/>
</dbReference>
<accession>A0ABU7I6M5</accession>
<organism evidence="2 3">
    <name type="scientific">Pedobacter albus</name>
    <dbReference type="NCBI Taxonomy" id="3113905"/>
    <lineage>
        <taxon>Bacteria</taxon>
        <taxon>Pseudomonadati</taxon>
        <taxon>Bacteroidota</taxon>
        <taxon>Sphingobacteriia</taxon>
        <taxon>Sphingobacteriales</taxon>
        <taxon>Sphingobacteriaceae</taxon>
        <taxon>Pedobacter</taxon>
    </lineage>
</organism>
<gene>
    <name evidence="2" type="ORF">VRU48_08435</name>
</gene>
<dbReference type="Gene3D" id="2.60.120.620">
    <property type="entry name" value="q2cbj1_9rhob like domain"/>
    <property type="match status" value="1"/>
</dbReference>
<name>A0ABU7I6M5_9SPHI</name>
<keyword evidence="3" id="KW-1185">Reference proteome</keyword>
<comment type="cofactor">
    <cofactor evidence="1">
        <name>Fe(2+)</name>
        <dbReference type="ChEBI" id="CHEBI:29033"/>
    </cofactor>
</comment>
<dbReference type="Proteomes" id="UP001336835">
    <property type="component" value="Unassembled WGS sequence"/>
</dbReference>
<keyword evidence="2" id="KW-0560">Oxidoreductase</keyword>
<dbReference type="PANTHER" id="PTHR20883">
    <property type="entry name" value="PHYTANOYL-COA DIOXYGENASE DOMAIN CONTAINING 1"/>
    <property type="match status" value="1"/>
</dbReference>
<evidence type="ECO:0000313" key="2">
    <source>
        <dbReference type="EMBL" id="MEE1945132.1"/>
    </source>
</evidence>
<reference evidence="2 3" key="1">
    <citation type="submission" date="2024-01" db="EMBL/GenBank/DDBJ databases">
        <title>Pedobacter sp. nov., isolated from fresh soil.</title>
        <authorList>
            <person name="Le N.T.T."/>
        </authorList>
    </citation>
    <scope>NUCLEOTIDE SEQUENCE [LARGE SCALE GENOMIC DNA]</scope>
    <source>
        <strain evidence="2 3">KR3-3</strain>
    </source>
</reference>
<dbReference type="Pfam" id="PF05721">
    <property type="entry name" value="PhyH"/>
    <property type="match status" value="1"/>
</dbReference>
<sequence length="259" mass="29475">MEKYTADLGVDGFSIVPNVFSHSFLEKINEAFEKSYLVCRAAQVKNGVAEITDGTLHHLLVTDPIYLELLQQIIDSPLYPAMESFFNGKFVLNTFGGVKNLKSKPSYVANIHRDIRFFSGDFPLMMQLLIMLDDFTIENGATFLLGGSHQADAKPGETDFYQKASRAIGKRGDVLLFNSNLWHAAGINTTDTERRALTINFTKPFMKPQLDYCRALGYDFVETLPTELQQVLGYFARVPSNLDEWYRKPEERFYRPNQS</sequence>
<proteinExistence type="predicted"/>
<evidence type="ECO:0000313" key="3">
    <source>
        <dbReference type="Proteomes" id="UP001336835"/>
    </source>
</evidence>
<dbReference type="SUPFAM" id="SSF51197">
    <property type="entry name" value="Clavaminate synthase-like"/>
    <property type="match status" value="1"/>
</dbReference>
<dbReference type="EMBL" id="JAZDQT010000001">
    <property type="protein sequence ID" value="MEE1945132.1"/>
    <property type="molecule type" value="Genomic_DNA"/>
</dbReference>
<comment type="caution">
    <text evidence="2">The sequence shown here is derived from an EMBL/GenBank/DDBJ whole genome shotgun (WGS) entry which is preliminary data.</text>
</comment>